<feature type="region of interest" description="Disordered" evidence="1">
    <location>
        <begin position="1"/>
        <end position="21"/>
    </location>
</feature>
<accession>A0A067QD20</accession>
<sequence length="674" mass="75647">MSPDRHSRNDQGKGQTSTEETFSIPARDLFGLLDANRNAGGCFGLETASTSTLSDNPGPRCTIGKWIGRAGKKLKVAAGSVAERLRIGPNAVMEDIIDGLSGAERHRRSLFQAPRPLRSLIPIALSHSTKSLTSSGESVSKIQARLPAYYRKLVDYLLDHNPNNQFLALYYITTLIYVDPRARIIFLDLGVFDILERKQVQLLSLPRRHPQRDLLLAPSRRALVSLSESEILTVIQSLDYGDRFGPGILSDHRAESIATLIQFTTISDHQILAGLRISNLERIVHAHPTLLEAIKPEVVYQWAELSQSDDPILSHIYARILSQFASVCSDICGAQLWDCYVVPVCQSYFDTVGTGESADRIINRILPNKNYLAALLTPEIRSKLPKRSVAPTHVQHRSTTGNPEWPSLVELFAGPFFSLWGAFLRQWMFKPGEARHDFYHNISSEPWDMPSRRLPRKIRTSLCRQLVTIAVNSECSVEDVIQVADEDVDCYDEILGILGTIVDNGDRSARTSALAIKLNLEAWYKKRAFKKPHTFWYATICEGICVDDPLQPNSQGKKKVFWSLLRIGYKRQYDDDLALYIDSHYVGWVKASHIPCISSLYRPVTSKPSEDEPEELIACILEKTRGSKIIFSLVQDLVVPDTISAISAGPLYVLMARPQQDGTQAYYWGDPCPW</sequence>
<feature type="compositionally biased region" description="Basic and acidic residues" evidence="1">
    <location>
        <begin position="1"/>
        <end position="11"/>
    </location>
</feature>
<dbReference type="Proteomes" id="UP000027265">
    <property type="component" value="Unassembled WGS sequence"/>
</dbReference>
<protein>
    <submittedName>
        <fullName evidence="2">Uncharacterized protein</fullName>
    </submittedName>
</protein>
<proteinExistence type="predicted"/>
<keyword evidence="3" id="KW-1185">Reference proteome</keyword>
<dbReference type="EMBL" id="KL197714">
    <property type="protein sequence ID" value="KDQ60481.1"/>
    <property type="molecule type" value="Genomic_DNA"/>
</dbReference>
<evidence type="ECO:0000313" key="2">
    <source>
        <dbReference type="EMBL" id="KDQ60481.1"/>
    </source>
</evidence>
<evidence type="ECO:0000256" key="1">
    <source>
        <dbReference type="SAM" id="MobiDB-lite"/>
    </source>
</evidence>
<feature type="compositionally biased region" description="Polar residues" evidence="1">
    <location>
        <begin position="12"/>
        <end position="21"/>
    </location>
</feature>
<dbReference type="AlphaFoldDB" id="A0A067QD20"/>
<dbReference type="HOGENOM" id="CLU_021648_0_0_1"/>
<gene>
    <name evidence="2" type="ORF">JAAARDRAFT_32895</name>
</gene>
<reference evidence="3" key="1">
    <citation type="journal article" date="2014" name="Proc. Natl. Acad. Sci. U.S.A.">
        <title>Extensive sampling of basidiomycete genomes demonstrates inadequacy of the white-rot/brown-rot paradigm for wood decay fungi.</title>
        <authorList>
            <person name="Riley R."/>
            <person name="Salamov A.A."/>
            <person name="Brown D.W."/>
            <person name="Nagy L.G."/>
            <person name="Floudas D."/>
            <person name="Held B.W."/>
            <person name="Levasseur A."/>
            <person name="Lombard V."/>
            <person name="Morin E."/>
            <person name="Otillar R."/>
            <person name="Lindquist E.A."/>
            <person name="Sun H."/>
            <person name="LaButti K.M."/>
            <person name="Schmutz J."/>
            <person name="Jabbour D."/>
            <person name="Luo H."/>
            <person name="Baker S.E."/>
            <person name="Pisabarro A.G."/>
            <person name="Walton J.D."/>
            <person name="Blanchette R.A."/>
            <person name="Henrissat B."/>
            <person name="Martin F."/>
            <person name="Cullen D."/>
            <person name="Hibbett D.S."/>
            <person name="Grigoriev I.V."/>
        </authorList>
    </citation>
    <scope>NUCLEOTIDE SEQUENCE [LARGE SCALE GENOMIC DNA]</scope>
    <source>
        <strain evidence="3">MUCL 33604</strain>
    </source>
</reference>
<organism evidence="2 3">
    <name type="scientific">Jaapia argillacea MUCL 33604</name>
    <dbReference type="NCBI Taxonomy" id="933084"/>
    <lineage>
        <taxon>Eukaryota</taxon>
        <taxon>Fungi</taxon>
        <taxon>Dikarya</taxon>
        <taxon>Basidiomycota</taxon>
        <taxon>Agaricomycotina</taxon>
        <taxon>Agaricomycetes</taxon>
        <taxon>Agaricomycetidae</taxon>
        <taxon>Jaapiales</taxon>
        <taxon>Jaapiaceae</taxon>
        <taxon>Jaapia</taxon>
    </lineage>
</organism>
<dbReference type="OrthoDB" id="3332327at2759"/>
<dbReference type="InterPro" id="IPR016024">
    <property type="entry name" value="ARM-type_fold"/>
</dbReference>
<name>A0A067QD20_9AGAM</name>
<dbReference type="SUPFAM" id="SSF48371">
    <property type="entry name" value="ARM repeat"/>
    <property type="match status" value="1"/>
</dbReference>
<dbReference type="InParanoid" id="A0A067QD20"/>
<evidence type="ECO:0000313" key="3">
    <source>
        <dbReference type="Proteomes" id="UP000027265"/>
    </source>
</evidence>